<feature type="compositionally biased region" description="Basic and acidic residues" evidence="1">
    <location>
        <begin position="975"/>
        <end position="1015"/>
    </location>
</feature>
<feature type="compositionally biased region" description="Acidic residues" evidence="1">
    <location>
        <begin position="46"/>
        <end position="55"/>
    </location>
</feature>
<dbReference type="OrthoDB" id="20772at2759"/>
<feature type="compositionally biased region" description="Basic and acidic residues" evidence="1">
    <location>
        <begin position="896"/>
        <end position="915"/>
    </location>
</feature>
<feature type="compositionally biased region" description="Polar residues" evidence="1">
    <location>
        <begin position="533"/>
        <end position="547"/>
    </location>
</feature>
<feature type="domain" description="SprT-like" evidence="2">
    <location>
        <begin position="1174"/>
        <end position="1330"/>
    </location>
</feature>
<organism evidence="3 4">
    <name type="scientific">Dimorphilus gyrociliatus</name>
    <dbReference type="NCBI Taxonomy" id="2664684"/>
    <lineage>
        <taxon>Eukaryota</taxon>
        <taxon>Metazoa</taxon>
        <taxon>Spiralia</taxon>
        <taxon>Lophotrochozoa</taxon>
        <taxon>Annelida</taxon>
        <taxon>Polychaeta</taxon>
        <taxon>Polychaeta incertae sedis</taxon>
        <taxon>Dinophilidae</taxon>
        <taxon>Dimorphilus</taxon>
    </lineage>
</organism>
<reference evidence="3 4" key="1">
    <citation type="submission" date="2020-08" db="EMBL/GenBank/DDBJ databases">
        <authorList>
            <person name="Hejnol A."/>
        </authorList>
    </citation>
    <scope>NUCLEOTIDE SEQUENCE [LARGE SCALE GENOMIC DNA]</scope>
</reference>
<feature type="region of interest" description="Disordered" evidence="1">
    <location>
        <begin position="757"/>
        <end position="833"/>
    </location>
</feature>
<dbReference type="SMART" id="SM00731">
    <property type="entry name" value="SprT"/>
    <property type="match status" value="1"/>
</dbReference>
<feature type="compositionally biased region" description="Low complexity" evidence="1">
    <location>
        <begin position="816"/>
        <end position="830"/>
    </location>
</feature>
<evidence type="ECO:0000256" key="1">
    <source>
        <dbReference type="SAM" id="MobiDB-lite"/>
    </source>
</evidence>
<dbReference type="PANTHER" id="PTHR23099">
    <property type="entry name" value="TRANSCRIPTIONAL REGULATOR"/>
    <property type="match status" value="1"/>
</dbReference>
<feature type="region of interest" description="Disordered" evidence="1">
    <location>
        <begin position="86"/>
        <end position="133"/>
    </location>
</feature>
<evidence type="ECO:0000313" key="3">
    <source>
        <dbReference type="EMBL" id="CAD5114740.1"/>
    </source>
</evidence>
<feature type="compositionally biased region" description="Basic residues" evidence="1">
    <location>
        <begin position="124"/>
        <end position="133"/>
    </location>
</feature>
<feature type="region of interest" description="Disordered" evidence="1">
    <location>
        <begin position="530"/>
        <end position="553"/>
    </location>
</feature>
<feature type="compositionally biased region" description="Acidic residues" evidence="1">
    <location>
        <begin position="916"/>
        <end position="974"/>
    </location>
</feature>
<dbReference type="Pfam" id="PF10263">
    <property type="entry name" value="SprT-like"/>
    <property type="match status" value="1"/>
</dbReference>
<feature type="compositionally biased region" description="Basic and acidic residues" evidence="1">
    <location>
        <begin position="873"/>
        <end position="886"/>
    </location>
</feature>
<feature type="region of interest" description="Disordered" evidence="1">
    <location>
        <begin position="873"/>
        <end position="1025"/>
    </location>
</feature>
<feature type="region of interest" description="Disordered" evidence="1">
    <location>
        <begin position="645"/>
        <end position="673"/>
    </location>
</feature>
<dbReference type="GO" id="GO:0005634">
    <property type="term" value="C:nucleus"/>
    <property type="evidence" value="ECO:0007669"/>
    <property type="project" value="TreeGrafter"/>
</dbReference>
<name>A0A7I8VGB6_9ANNE</name>
<feature type="compositionally biased region" description="Basic and acidic residues" evidence="1">
    <location>
        <begin position="11"/>
        <end position="21"/>
    </location>
</feature>
<dbReference type="Proteomes" id="UP000549394">
    <property type="component" value="Unassembled WGS sequence"/>
</dbReference>
<dbReference type="PANTHER" id="PTHR23099:SF0">
    <property type="entry name" value="GERM CELL NUCLEAR ACIDIC PROTEIN"/>
    <property type="match status" value="1"/>
</dbReference>
<sequence length="1390" mass="158091">MSSQSLSKANSEIEKQEDKNIRQYTFRTRRNRQPLRTLNKENQDQTLDDITDSESDEQKDLITDEDSDWEVEQYKSVKKELIKSHRFSRKKKSCSEDNEEETKQLVIKTKSSKKKKEITVRGPKGTKTKGKERKVKPVIKNFLASASESENDEKSIGCPDLSKSALKQRRITNVHQNLLIDSPQEDKITLKPKRSIIPRIPEIKHKSNKDRAESSIKKFTAKIEMKSNSKKRLSLEKKTEKSTAHLHDKLSSHTIVRDEIPTKIDIISRCHRRISADETLMSVNDTLFQENIPCSTFVEEDNPNMTFSVQEEETTPLSSNLPEVDSEKVRKNFANIFSNDFKTNISTKEDAIEDLTKVEDKLRTFCISESTILPEKTPDKGLLDGLKLNENTTTWISENSAKPKILVNDTPEDNYKNTVIKDRTAIDMASVNDSFNDSECQQEIITEKKSDISSVIGTANGLQSSDRSDSITTAKSPTKITPLVTDCVKSWIHDELAEVDENKSNLIVHEASSDKKKDYSCEKTFIILPNKPSPKTNESTGETCSISENKEQSNNHVLLNNPKSDSINSAGDKSVIVDHNKNGQKELTENEENNVLIGENTNAEITTDLKHSCKVENLNGRKLIKAKSVLSSTRTSPIMEAVLQAEKQKASKPPVPDNNVPDKKGKKKKSKKLTKEDVLSMHIFSSDDDCEALKVTLEESRSGRESDTQKTQLEVKSISLKISTTDSVELSRLSIKSESSRNESKLSSKYCGSLLKDKEESFESSADISSSSRRSEEKHKENIVKGSQPVIDNELDPALIDESPISSGIKDLHQATSSGVSTRSSCSRVFSSEKKESAAVFLLSDSDDNEKVESNSDSDLEPTVRRVVRRIDFEESDDSRTNEKLEISSGNISENEEIKRARDNLKSAREYRDLSGQEEEEDVSEEDDSFIVPDESIDEDGDYDEEEEEEEEEEGEGEKDDENTADEDQEDGDDEHGKEGKYVEEEKNDHELQGKSKGNYKAEERKEDEIGHNDDENGSSGEYEVVDLESSDDNELYQTCRSFIDSTSRQKLPSFVDAEKQRKNSGFLVRRSTKQDSTEVDSSSGSCFLLMSSDSDEDVFVDDKASKAPEIRIRTLTPDRFPPKREILKTTRPKDDSCLYYNFLYSLSDYVDEKTKKRHPNAIRFVEKFQKHKIELTEKLFNEYNKNVFDGKLPEMEVKWNKRLLTTAGYCKYMSNKATKAHKATIDLSDKVCDTSQRLRDVLLHEMCHAAVWLINKRREGHGPCWKFWAGLAINRYPNLPKVSVCHNYAITKRFLYTCNNCNYQISRHSKSLNTNKYSCGKCKMGRFEVQHNPAYSTIRKKRVRDVPSTPNPFVEYIKENYGSVRKQNNSHSDTMKVLSEQFRQVKISK</sequence>
<feature type="compositionally biased region" description="Low complexity" evidence="1">
    <location>
        <begin position="763"/>
        <end position="772"/>
    </location>
</feature>
<keyword evidence="4" id="KW-1185">Reference proteome</keyword>
<evidence type="ECO:0000259" key="2">
    <source>
        <dbReference type="SMART" id="SM00731"/>
    </source>
</evidence>
<dbReference type="InterPro" id="IPR006640">
    <property type="entry name" value="SprT-like_domain"/>
</dbReference>
<feature type="region of interest" description="Disordered" evidence="1">
    <location>
        <begin position="1"/>
        <end position="67"/>
    </location>
</feature>
<proteinExistence type="predicted"/>
<dbReference type="EMBL" id="CAJFCJ010000005">
    <property type="protein sequence ID" value="CAD5114740.1"/>
    <property type="molecule type" value="Genomic_DNA"/>
</dbReference>
<comment type="caution">
    <text evidence="3">The sequence shown here is derived from an EMBL/GenBank/DDBJ whole genome shotgun (WGS) entry which is preliminary data.</text>
</comment>
<protein>
    <submittedName>
        <fullName evidence="3">DgyrCDS3781</fullName>
    </submittedName>
</protein>
<feature type="compositionally biased region" description="Polar residues" evidence="1">
    <location>
        <begin position="1"/>
        <end position="10"/>
    </location>
</feature>
<feature type="compositionally biased region" description="Basic and acidic residues" evidence="1">
    <location>
        <begin position="773"/>
        <end position="783"/>
    </location>
</feature>
<accession>A0A7I8VGB6</accession>
<evidence type="ECO:0000313" key="4">
    <source>
        <dbReference type="Proteomes" id="UP000549394"/>
    </source>
</evidence>
<dbReference type="GO" id="GO:0006974">
    <property type="term" value="P:DNA damage response"/>
    <property type="evidence" value="ECO:0007669"/>
    <property type="project" value="UniProtKB-ARBA"/>
</dbReference>
<gene>
    <name evidence="3" type="ORF">DGYR_LOCUS3562</name>
</gene>